<name>A0AC58RWK8_TOBAC</name>
<gene>
    <name evidence="2" type="primary">LOC142163864</name>
</gene>
<sequence>MTKAYDRLSWLFLTKVLRKMGFGERFMGLVFGIISNNWYSVLLNGQPYGFFKSTRGVKQRDLVSPTLFILAAEALSRVLSEYEVASGQLINKSKSVVYMHHSAPKRVVNKVQRITGISRQDFPFIYLGCPIFYTRRKMDHYQGLITKVMDKLQSWKGKLLAIGGRAILISHVLQSMPIHLLSAVNPPPYIINKLHKMFAQYFGVVLLVQRVDIGHLGTNCVFHVKREE</sequence>
<organism evidence="1 2">
    <name type="scientific">Nicotiana tabacum</name>
    <name type="common">Common tobacco</name>
    <dbReference type="NCBI Taxonomy" id="4097"/>
    <lineage>
        <taxon>Eukaryota</taxon>
        <taxon>Viridiplantae</taxon>
        <taxon>Streptophyta</taxon>
        <taxon>Embryophyta</taxon>
        <taxon>Tracheophyta</taxon>
        <taxon>Spermatophyta</taxon>
        <taxon>Magnoliopsida</taxon>
        <taxon>eudicotyledons</taxon>
        <taxon>Gunneridae</taxon>
        <taxon>Pentapetalae</taxon>
        <taxon>asterids</taxon>
        <taxon>lamiids</taxon>
        <taxon>Solanales</taxon>
        <taxon>Solanaceae</taxon>
        <taxon>Nicotianoideae</taxon>
        <taxon>Nicotianeae</taxon>
        <taxon>Nicotiana</taxon>
    </lineage>
</organism>
<accession>A0AC58RWK8</accession>
<evidence type="ECO:0000313" key="1">
    <source>
        <dbReference type="Proteomes" id="UP000790787"/>
    </source>
</evidence>
<reference evidence="1" key="1">
    <citation type="journal article" date="2014" name="Nat. Commun.">
        <title>The tobacco genome sequence and its comparison with those of tomato and potato.</title>
        <authorList>
            <person name="Sierro N."/>
            <person name="Battey J.N."/>
            <person name="Ouadi S."/>
            <person name="Bakaher N."/>
            <person name="Bovet L."/>
            <person name="Willig A."/>
            <person name="Goepfert S."/>
            <person name="Peitsch M.C."/>
            <person name="Ivanov N.V."/>
        </authorList>
    </citation>
    <scope>NUCLEOTIDE SEQUENCE [LARGE SCALE GENOMIC DNA]</scope>
</reference>
<reference evidence="2" key="2">
    <citation type="submission" date="2025-08" db="UniProtKB">
        <authorList>
            <consortium name="RefSeq"/>
        </authorList>
    </citation>
    <scope>IDENTIFICATION</scope>
    <source>
        <tissue evidence="2">Leaf</tissue>
    </source>
</reference>
<dbReference type="Proteomes" id="UP000790787">
    <property type="component" value="Chromosome 9"/>
</dbReference>
<dbReference type="RefSeq" id="XP_075077112.1">
    <property type="nucleotide sequence ID" value="XM_075221011.1"/>
</dbReference>
<proteinExistence type="predicted"/>
<evidence type="ECO:0000313" key="2">
    <source>
        <dbReference type="RefSeq" id="XP_075077112.1"/>
    </source>
</evidence>
<keyword evidence="1" id="KW-1185">Reference proteome</keyword>
<protein>
    <submittedName>
        <fullName evidence="2">Uncharacterized protein LOC142163864</fullName>
    </submittedName>
</protein>